<dbReference type="SMART" id="SM00389">
    <property type="entry name" value="HOX"/>
    <property type="match status" value="1"/>
</dbReference>
<keyword evidence="12" id="KW-1185">Reference proteome</keyword>
<dbReference type="Gene3D" id="1.10.10.60">
    <property type="entry name" value="Homeodomain-like"/>
    <property type="match status" value="1"/>
</dbReference>
<evidence type="ECO:0000256" key="5">
    <source>
        <dbReference type="ARBA" id="ARBA00023155"/>
    </source>
</evidence>
<dbReference type="GO" id="GO:0000981">
    <property type="term" value="F:DNA-binding transcription factor activity, RNA polymerase II-specific"/>
    <property type="evidence" value="ECO:0007669"/>
    <property type="project" value="InterPro"/>
</dbReference>
<name>A0A0V1FQL3_TRIPS</name>
<dbReference type="OrthoDB" id="6159439at2759"/>
<dbReference type="EMBL" id="JYDT01000044">
    <property type="protein sequence ID" value="KRY88270.1"/>
    <property type="molecule type" value="Genomic_DNA"/>
</dbReference>
<dbReference type="GO" id="GO:0000978">
    <property type="term" value="F:RNA polymerase II cis-regulatory region sequence-specific DNA binding"/>
    <property type="evidence" value="ECO:0007669"/>
    <property type="project" value="TreeGrafter"/>
</dbReference>
<keyword evidence="3" id="KW-0524">Neurogenesis</keyword>
<evidence type="ECO:0000259" key="10">
    <source>
        <dbReference type="PROSITE" id="PS50071"/>
    </source>
</evidence>
<dbReference type="Pfam" id="PF00046">
    <property type="entry name" value="Homeodomain"/>
    <property type="match status" value="1"/>
</dbReference>
<feature type="region of interest" description="Disordered" evidence="9">
    <location>
        <begin position="214"/>
        <end position="254"/>
    </location>
</feature>
<dbReference type="AlphaFoldDB" id="A0A0V1FQL3"/>
<comment type="subcellular location">
    <subcellularLocation>
        <location evidence="1 7 8">Nucleus</location>
    </subcellularLocation>
</comment>
<keyword evidence="5 7" id="KW-0371">Homeobox</keyword>
<dbReference type="GO" id="GO:0005634">
    <property type="term" value="C:nucleus"/>
    <property type="evidence" value="ECO:0007669"/>
    <property type="project" value="UniProtKB-SubCell"/>
</dbReference>
<dbReference type="InterPro" id="IPR017970">
    <property type="entry name" value="Homeobox_CS"/>
</dbReference>
<evidence type="ECO:0000256" key="7">
    <source>
        <dbReference type="PROSITE-ProRule" id="PRU00108"/>
    </source>
</evidence>
<evidence type="ECO:0000256" key="2">
    <source>
        <dbReference type="ARBA" id="ARBA00022473"/>
    </source>
</evidence>
<dbReference type="InterPro" id="IPR009057">
    <property type="entry name" value="Homeodomain-like_sf"/>
</dbReference>
<dbReference type="InterPro" id="IPR001356">
    <property type="entry name" value="HD"/>
</dbReference>
<gene>
    <name evidence="11" type="primary">OTX1</name>
    <name evidence="11" type="ORF">T4D_7945</name>
</gene>
<evidence type="ECO:0000256" key="8">
    <source>
        <dbReference type="RuleBase" id="RU000682"/>
    </source>
</evidence>
<feature type="domain" description="Homeobox" evidence="10">
    <location>
        <begin position="157"/>
        <end position="217"/>
    </location>
</feature>
<dbReference type="GO" id="GO:0007399">
    <property type="term" value="P:nervous system development"/>
    <property type="evidence" value="ECO:0007669"/>
    <property type="project" value="UniProtKB-KW"/>
</dbReference>
<evidence type="ECO:0000256" key="9">
    <source>
        <dbReference type="SAM" id="MobiDB-lite"/>
    </source>
</evidence>
<evidence type="ECO:0000256" key="1">
    <source>
        <dbReference type="ARBA" id="ARBA00004123"/>
    </source>
</evidence>
<evidence type="ECO:0000313" key="11">
    <source>
        <dbReference type="EMBL" id="KRY88270.1"/>
    </source>
</evidence>
<evidence type="ECO:0000256" key="3">
    <source>
        <dbReference type="ARBA" id="ARBA00022902"/>
    </source>
</evidence>
<evidence type="ECO:0000313" key="12">
    <source>
        <dbReference type="Proteomes" id="UP000054995"/>
    </source>
</evidence>
<keyword evidence="2" id="KW-0217">Developmental protein</keyword>
<feature type="compositionally biased region" description="Polar residues" evidence="9">
    <location>
        <begin position="215"/>
        <end position="238"/>
    </location>
</feature>
<protein>
    <submittedName>
        <fullName evidence="11">Homeobox protein OTX1</fullName>
    </submittedName>
</protein>
<reference evidence="11 12" key="1">
    <citation type="submission" date="2015-01" db="EMBL/GenBank/DDBJ databases">
        <title>Evolution of Trichinella species and genotypes.</title>
        <authorList>
            <person name="Korhonen P.K."/>
            <person name="Edoardo P."/>
            <person name="Giuseppe L.R."/>
            <person name="Gasser R.B."/>
        </authorList>
    </citation>
    <scope>NUCLEOTIDE SEQUENCE [LARGE SCALE GENOMIC DNA]</scope>
    <source>
        <strain evidence="11">ISS470</strain>
    </source>
</reference>
<dbReference type="PROSITE" id="PS00027">
    <property type="entry name" value="HOMEOBOX_1"/>
    <property type="match status" value="1"/>
</dbReference>
<dbReference type="PROSITE" id="PS50071">
    <property type="entry name" value="HOMEOBOX_2"/>
    <property type="match status" value="1"/>
</dbReference>
<accession>A0A0V1FQL3</accession>
<dbReference type="FunFam" id="1.10.10.60:FF:000068">
    <property type="entry name" value="Orthodenticle homeobox 1"/>
    <property type="match status" value="1"/>
</dbReference>
<dbReference type="SUPFAM" id="SSF46689">
    <property type="entry name" value="Homeodomain-like"/>
    <property type="match status" value="1"/>
</dbReference>
<dbReference type="PANTHER" id="PTHR45793">
    <property type="entry name" value="HOMEOBOX PROTEIN"/>
    <property type="match status" value="1"/>
</dbReference>
<feature type="DNA-binding region" description="Homeobox" evidence="7">
    <location>
        <begin position="159"/>
        <end position="218"/>
    </location>
</feature>
<organism evidence="11 12">
    <name type="scientific">Trichinella pseudospiralis</name>
    <name type="common">Parasitic roundworm</name>
    <dbReference type="NCBI Taxonomy" id="6337"/>
    <lineage>
        <taxon>Eukaryota</taxon>
        <taxon>Metazoa</taxon>
        <taxon>Ecdysozoa</taxon>
        <taxon>Nematoda</taxon>
        <taxon>Enoplea</taxon>
        <taxon>Dorylaimia</taxon>
        <taxon>Trichinellida</taxon>
        <taxon>Trichinellidae</taxon>
        <taxon>Trichinella</taxon>
    </lineage>
</organism>
<keyword evidence="4 7" id="KW-0238">DNA-binding</keyword>
<dbReference type="Proteomes" id="UP000054995">
    <property type="component" value="Unassembled WGS sequence"/>
</dbReference>
<sequence length="391" mass="43584">MAYTHPHGSSNGGYILQRTPTGAPYFSMNNTPINHALPTGVMAQPMFQPNLSYHLAEGQQFYYPNSGQLTVCQLDLTLRGPFRPWPGDPTPLCNGTRHFSLLSNALFSNILMRFWATTANLLTDHQQQLLAGNDSKSLTKMIYCHGYYKRRQTNAPRKQRRERTTYSRAQLDMLEALFAKTRYPDIFLREEIAMKINLPESRVQVWFKNRRAKCRQQSQQKSGDSASSNKKLNSSQPSEVKHELTDKPASSAEVASDKLMQAGVSANGDMENGSVEKAMIDPGTTMVHQTEMNYGHPATVVGGSGGLISSGHPMLISRGFQGGPCMLNPTPSHQPTAYIPASYTPCTNVSYYPTENPYLSSVTSNPFVGSPSNVYHPRNVTEYLDWKYPML</sequence>
<dbReference type="CDD" id="cd00086">
    <property type="entry name" value="homeodomain"/>
    <property type="match status" value="1"/>
</dbReference>
<keyword evidence="6 7" id="KW-0539">Nucleus</keyword>
<dbReference type="GO" id="GO:0045944">
    <property type="term" value="P:positive regulation of transcription by RNA polymerase II"/>
    <property type="evidence" value="ECO:0007669"/>
    <property type="project" value="UniProtKB-ARBA"/>
</dbReference>
<comment type="caution">
    <text evidence="11">The sequence shown here is derived from an EMBL/GenBank/DDBJ whole genome shotgun (WGS) entry which is preliminary data.</text>
</comment>
<evidence type="ECO:0000256" key="4">
    <source>
        <dbReference type="ARBA" id="ARBA00023125"/>
    </source>
</evidence>
<proteinExistence type="predicted"/>
<evidence type="ECO:0000256" key="6">
    <source>
        <dbReference type="ARBA" id="ARBA00023242"/>
    </source>
</evidence>
<dbReference type="PANTHER" id="PTHR45793:SF5">
    <property type="entry name" value="HOMEOTIC PROTEIN OCELLILESS"/>
    <property type="match status" value="1"/>
</dbReference>